<dbReference type="PROSITE" id="PS00923">
    <property type="entry name" value="ASP_GLU_RACEMASE_1"/>
    <property type="match status" value="1"/>
</dbReference>
<comment type="similarity">
    <text evidence="1">Belongs to the aspartate/glutamate racemases family.</text>
</comment>
<dbReference type="InterPro" id="IPR004380">
    <property type="entry name" value="Asp_race"/>
</dbReference>
<accession>A0A385YUM8</accession>
<dbReference type="RefSeq" id="WP_119883981.1">
    <property type="nucleotide sequence ID" value="NZ_CP032418.1"/>
</dbReference>
<dbReference type="EMBL" id="CP032418">
    <property type="protein sequence ID" value="AYC30264.1"/>
    <property type="molecule type" value="Genomic_DNA"/>
</dbReference>
<dbReference type="Gene3D" id="3.40.50.1860">
    <property type="match status" value="2"/>
</dbReference>
<sequence>MKKTLGIIGGVGPLATMLLGEMIVKHTKAAKDQDHLPFVISNNTSIPDRTAHILDNAKPSPVPKMVEDGKKLTAFGVDVLAIPCNTAHSFYEEIQEQLDIPVLHMIRETAKKTVSLGVKRVGILATSGTIFSKVYQQAFEEVGVETIIPDNDIQELVMSVIYDDVKAGKPTNRENWETIIHAMEQKGCESFILGCTELSIVREELALSEKYIDSLLVLAEAAIVACGYDVVNPE</sequence>
<dbReference type="OrthoDB" id="9803739at2"/>
<name>A0A385YUM8_9BACL</name>
<gene>
    <name evidence="3" type="ORF">D3873_10525</name>
</gene>
<dbReference type="InterPro" id="IPR015942">
    <property type="entry name" value="Asp/Glu/hydantoin_racemase"/>
</dbReference>
<organism evidence="3 4">
    <name type="scientific">Paenisporosarcina cavernae</name>
    <dbReference type="NCBI Taxonomy" id="2320858"/>
    <lineage>
        <taxon>Bacteria</taxon>
        <taxon>Bacillati</taxon>
        <taxon>Bacillota</taxon>
        <taxon>Bacilli</taxon>
        <taxon>Bacillales</taxon>
        <taxon>Caryophanaceae</taxon>
        <taxon>Paenisporosarcina</taxon>
    </lineage>
</organism>
<evidence type="ECO:0000256" key="1">
    <source>
        <dbReference type="ARBA" id="ARBA00007847"/>
    </source>
</evidence>
<dbReference type="NCBIfam" id="TIGR00035">
    <property type="entry name" value="asp_race"/>
    <property type="match status" value="1"/>
</dbReference>
<dbReference type="Pfam" id="PF01177">
    <property type="entry name" value="Asp_Glu_race"/>
    <property type="match status" value="1"/>
</dbReference>
<dbReference type="GO" id="GO:0047661">
    <property type="term" value="F:amino-acid racemase activity"/>
    <property type="evidence" value="ECO:0007669"/>
    <property type="project" value="InterPro"/>
</dbReference>
<evidence type="ECO:0000313" key="3">
    <source>
        <dbReference type="EMBL" id="AYC30264.1"/>
    </source>
</evidence>
<dbReference type="SUPFAM" id="SSF53681">
    <property type="entry name" value="Aspartate/glutamate racemase"/>
    <property type="match status" value="2"/>
</dbReference>
<dbReference type="InterPro" id="IPR018187">
    <property type="entry name" value="Asp/Glu_racemase_AS_1"/>
</dbReference>
<dbReference type="KEGG" id="paek:D3873_10525"/>
<evidence type="ECO:0000313" key="4">
    <source>
        <dbReference type="Proteomes" id="UP000265725"/>
    </source>
</evidence>
<reference evidence="4" key="1">
    <citation type="submission" date="2018-09" db="EMBL/GenBank/DDBJ databases">
        <authorList>
            <person name="Zhu H."/>
        </authorList>
    </citation>
    <scope>NUCLEOTIDE SEQUENCE [LARGE SCALE GENOMIC DNA]</scope>
    <source>
        <strain evidence="4">K2R23-3</strain>
    </source>
</reference>
<keyword evidence="2 3" id="KW-0413">Isomerase</keyword>
<dbReference type="EC" id="5.1.1.-" evidence="3"/>
<dbReference type="InterPro" id="IPR001920">
    <property type="entry name" value="Asp/Glu_race"/>
</dbReference>
<dbReference type="AlphaFoldDB" id="A0A385YUM8"/>
<protein>
    <submittedName>
        <fullName evidence="3">Amino acid racemase</fullName>
        <ecNumber evidence="3">5.1.1.-</ecNumber>
    </submittedName>
</protein>
<proteinExistence type="inferred from homology"/>
<dbReference type="PANTHER" id="PTHR21198">
    <property type="entry name" value="GLUTAMATE RACEMASE"/>
    <property type="match status" value="1"/>
</dbReference>
<keyword evidence="4" id="KW-1185">Reference proteome</keyword>
<dbReference type="PANTHER" id="PTHR21198:SF7">
    <property type="entry name" value="ASPARTATE-GLUTAMATE RACEMASE FAMILY"/>
    <property type="match status" value="1"/>
</dbReference>
<evidence type="ECO:0000256" key="2">
    <source>
        <dbReference type="ARBA" id="ARBA00023235"/>
    </source>
</evidence>
<dbReference type="Proteomes" id="UP000265725">
    <property type="component" value="Chromosome"/>
</dbReference>